<evidence type="ECO:0000313" key="2">
    <source>
        <dbReference type="EMBL" id="QCC46149.1"/>
    </source>
</evidence>
<proteinExistence type="predicted"/>
<feature type="compositionally biased region" description="Basic and acidic residues" evidence="1">
    <location>
        <begin position="111"/>
        <end position="120"/>
    </location>
</feature>
<evidence type="ECO:0000313" key="5">
    <source>
        <dbReference type="Proteomes" id="UP000323075"/>
    </source>
</evidence>
<geneLocation type="plasmid" evidence="4">
    <name>phsal2</name>
</geneLocation>
<sequence>MGDSIKELYDVLDEDRPERIRSGIAVWTFLNVSSFTNKIQCENPATNDTRTLALATDGYPEEIAGKQVISDSGSVNPEIEDFPVRVVIPNQGGFREAWVHKWASDLSDLEEKPYSEYGREEEIEWEGSEQSADSERVRKRNGVFSEDDRRGSKNDLLK</sequence>
<reference evidence="2" key="3">
    <citation type="journal article" name="MicrobiologyOpen">
        <title>Whole-genome comparison between the type strain of Halobacterium salinarum (DSM 3754(T)) and the laboratory strains R1 and NRC-1.</title>
        <authorList>
            <person name="Pfeiffer F."/>
            <person name="Losensky G."/>
            <person name="Marchfelder A."/>
            <person name="Habermann B."/>
            <person name="Dyall-Smith M."/>
        </authorList>
    </citation>
    <scope>NUCLEOTIDE SEQUENCE</scope>
    <source>
        <strain evidence="2">91-R6</strain>
    </source>
</reference>
<dbReference type="EMBL" id="VRYN01000016">
    <property type="protein sequence ID" value="TYO73816.1"/>
    <property type="molecule type" value="Genomic_DNA"/>
</dbReference>
<evidence type="ECO:0000313" key="3">
    <source>
        <dbReference type="EMBL" id="TYO73816.1"/>
    </source>
</evidence>
<dbReference type="Proteomes" id="UP000296216">
    <property type="component" value="Plasmid pHSAL2"/>
</dbReference>
<dbReference type="RefSeq" id="WP_136361748.1">
    <property type="nucleotide sequence ID" value="NZ_VRYN01000016.1"/>
</dbReference>
<reference evidence="2 4" key="1">
    <citation type="journal article" date="2019" name="Microbiol. Resour. Announc.">
        <title>The Genome Sequence of the Halobacterium salinarum Type Strain Is Closely Related to That of Laboratory Strains NRC-1 and R1.</title>
        <authorList>
            <person name="Pfeiffer F."/>
            <person name="Marchfelder A."/>
            <person name="Habermann B."/>
            <person name="Dyall-Smith M.L."/>
        </authorList>
    </citation>
    <scope>NUCLEOTIDE SEQUENCE [LARGE SCALE GENOMIC DNA]</scope>
    <source>
        <strain evidence="2">91-R6</strain>
        <strain evidence="4">ATCC 33171 / DSM 3754 / JCM 8978 / NBRC 102687 / NCIMB 764 / 91-R6</strain>
        <plasmid evidence="4">phsal2</plasmid>
    </source>
</reference>
<reference evidence="3 5" key="2">
    <citation type="submission" date="2019-07" db="EMBL/GenBank/DDBJ databases">
        <title>Genomic Encyclopedia of Archaeal and Bacterial Type Strains, Phase II (KMG-II): from individual species to whole genera.</title>
        <authorList>
            <person name="Goeker M."/>
        </authorList>
    </citation>
    <scope>NUCLEOTIDE SEQUENCE [LARGE SCALE GENOMIC DNA]</scope>
    <source>
        <strain evidence="3 5">DSM 3754</strain>
    </source>
</reference>
<feature type="compositionally biased region" description="Basic and acidic residues" evidence="1">
    <location>
        <begin position="146"/>
        <end position="158"/>
    </location>
</feature>
<dbReference type="EMBL" id="CP038633">
    <property type="protein sequence ID" value="QCC46149.1"/>
    <property type="molecule type" value="Genomic_DNA"/>
</dbReference>
<name>A0A4D6GWJ8_HALS9</name>
<keyword evidence="2" id="KW-0614">Plasmid</keyword>
<geneLocation type="plasmid" evidence="2">
    <name>pHSAL2</name>
</geneLocation>
<dbReference type="GeneID" id="39856359"/>
<dbReference type="AlphaFoldDB" id="A0A4D6GWJ8"/>
<organism evidence="2 4">
    <name type="scientific">Halobacterium salinarum (strain ATCC 33171 / DSM 3754 / JCM 8978 / NBRC 102687 / NCIMB 764 / 91-R6)</name>
    <dbReference type="NCBI Taxonomy" id="2597657"/>
    <lineage>
        <taxon>Archaea</taxon>
        <taxon>Methanobacteriati</taxon>
        <taxon>Methanobacteriota</taxon>
        <taxon>Stenosarchaea group</taxon>
        <taxon>Halobacteria</taxon>
        <taxon>Halobacteriales</taxon>
        <taxon>Halobacteriaceae</taxon>
        <taxon>Halobacterium</taxon>
    </lineage>
</organism>
<accession>A0A4D6GWJ8</accession>
<gene>
    <name evidence="3" type="ORF">APQ99_02354</name>
    <name evidence="2" type="ORF">HBSAL_13185</name>
</gene>
<evidence type="ECO:0000256" key="1">
    <source>
        <dbReference type="SAM" id="MobiDB-lite"/>
    </source>
</evidence>
<dbReference type="Proteomes" id="UP000323075">
    <property type="component" value="Unassembled WGS sequence"/>
</dbReference>
<protein>
    <submittedName>
        <fullName evidence="2">Uncharacterized protein</fullName>
    </submittedName>
</protein>
<feature type="region of interest" description="Disordered" evidence="1">
    <location>
        <begin position="111"/>
        <end position="158"/>
    </location>
</feature>
<evidence type="ECO:0000313" key="4">
    <source>
        <dbReference type="Proteomes" id="UP000296216"/>
    </source>
</evidence>